<dbReference type="InterPro" id="IPR000232">
    <property type="entry name" value="HSF_DNA-bd"/>
</dbReference>
<evidence type="ECO:0000256" key="8">
    <source>
        <dbReference type="SAM" id="MobiDB-lite"/>
    </source>
</evidence>
<gene>
    <name evidence="10" type="ORF">N323_02989</name>
</gene>
<dbReference type="PANTHER" id="PTHR10015">
    <property type="entry name" value="HEAT SHOCK TRANSCRIPTION FACTOR"/>
    <property type="match status" value="1"/>
</dbReference>
<evidence type="ECO:0000256" key="6">
    <source>
        <dbReference type="ARBA" id="ARBA00023242"/>
    </source>
</evidence>
<dbReference type="InterPro" id="IPR036390">
    <property type="entry name" value="WH_DNA-bd_sf"/>
</dbReference>
<dbReference type="GO" id="GO:0003700">
    <property type="term" value="F:DNA-binding transcription factor activity"/>
    <property type="evidence" value="ECO:0007669"/>
    <property type="project" value="InterPro"/>
</dbReference>
<dbReference type="EMBL" id="KL306457">
    <property type="protein sequence ID" value="KFP52235.1"/>
    <property type="molecule type" value="Genomic_DNA"/>
</dbReference>
<dbReference type="GO" id="GO:0005634">
    <property type="term" value="C:nucleus"/>
    <property type="evidence" value="ECO:0007669"/>
    <property type="project" value="UniProtKB-SubCell"/>
</dbReference>
<proteinExistence type="inferred from homology"/>
<dbReference type="FunFam" id="1.10.10.10:FF:000349">
    <property type="entry name" value="Heat shock transcription factor, Y-linked"/>
    <property type="match status" value="1"/>
</dbReference>
<evidence type="ECO:0000313" key="10">
    <source>
        <dbReference type="EMBL" id="KFP52235.1"/>
    </source>
</evidence>
<dbReference type="SMART" id="SM00415">
    <property type="entry name" value="HSF"/>
    <property type="match status" value="1"/>
</dbReference>
<keyword evidence="5" id="KW-0804">Transcription</keyword>
<dbReference type="Pfam" id="PF00447">
    <property type="entry name" value="HSF_DNA-bind"/>
    <property type="match status" value="1"/>
</dbReference>
<dbReference type="OrthoDB" id="6418155at2759"/>
<protein>
    <submittedName>
        <fullName evidence="10">Heat shock transcription factor, Y-linked</fullName>
    </submittedName>
</protein>
<keyword evidence="6" id="KW-0539">Nucleus</keyword>
<evidence type="ECO:0000256" key="5">
    <source>
        <dbReference type="ARBA" id="ARBA00023163"/>
    </source>
</evidence>
<feature type="region of interest" description="Disordered" evidence="8">
    <location>
        <begin position="122"/>
        <end position="145"/>
    </location>
</feature>
<accession>A0A091LAP8</accession>
<evidence type="ECO:0000256" key="1">
    <source>
        <dbReference type="ARBA" id="ARBA00004123"/>
    </source>
</evidence>
<dbReference type="PANTHER" id="PTHR10015:SF336">
    <property type="entry name" value="HEAT SHOCK TRANSCRIPTION FACTOR, Y-LINKED"/>
    <property type="match status" value="1"/>
</dbReference>
<dbReference type="Gene3D" id="1.10.10.10">
    <property type="entry name" value="Winged helix-like DNA-binding domain superfamily/Winged helix DNA-binding domain"/>
    <property type="match status" value="1"/>
</dbReference>
<reference evidence="10 11" key="1">
    <citation type="submission" date="2014-04" db="EMBL/GenBank/DDBJ databases">
        <title>Genome evolution of avian class.</title>
        <authorList>
            <person name="Zhang G."/>
            <person name="Li C."/>
        </authorList>
    </citation>
    <scope>NUCLEOTIDE SEQUENCE [LARGE SCALE GENOMIC DNA]</scope>
    <source>
        <strain evidence="10">BGI_N323</strain>
    </source>
</reference>
<sequence length="145" mass="16774">LLFPKKLWKMVESDQFMFIWWSKGGKCIAINEDLFKQEVLGRAGPLCAFATERTMSFIQQLNLYGFIKMQRDFQRSASLPEFLAEEAAASAHSKLFYYYNPNFNREHPHLLERCKRRVGLQQRAPAASGQDAEMDEKQPSQSPHG</sequence>
<keyword evidence="11" id="KW-1185">Reference proteome</keyword>
<organism evidence="10 11">
    <name type="scientific">Cathartes aura</name>
    <name type="common">Turkey vulture</name>
    <name type="synonym">Vultur aura</name>
    <dbReference type="NCBI Taxonomy" id="43455"/>
    <lineage>
        <taxon>Eukaryota</taxon>
        <taxon>Metazoa</taxon>
        <taxon>Chordata</taxon>
        <taxon>Craniata</taxon>
        <taxon>Vertebrata</taxon>
        <taxon>Euteleostomi</taxon>
        <taxon>Archelosauria</taxon>
        <taxon>Archosauria</taxon>
        <taxon>Dinosauria</taxon>
        <taxon>Saurischia</taxon>
        <taxon>Theropoda</taxon>
        <taxon>Coelurosauria</taxon>
        <taxon>Aves</taxon>
        <taxon>Neognathae</taxon>
        <taxon>Neoaves</taxon>
        <taxon>Telluraves</taxon>
        <taxon>Accipitrimorphae</taxon>
        <taxon>Accipitriformes</taxon>
        <taxon>Cathartidae</taxon>
        <taxon>Cathartes</taxon>
    </lineage>
</organism>
<dbReference type="InterPro" id="IPR036388">
    <property type="entry name" value="WH-like_DNA-bd_sf"/>
</dbReference>
<evidence type="ECO:0000256" key="7">
    <source>
        <dbReference type="RuleBase" id="RU004020"/>
    </source>
</evidence>
<feature type="non-terminal residue" evidence="10">
    <location>
        <position position="1"/>
    </location>
</feature>
<keyword evidence="4" id="KW-0238">DNA-binding</keyword>
<comment type="similarity">
    <text evidence="2 7">Belongs to the HSF family.</text>
</comment>
<feature type="non-terminal residue" evidence="10">
    <location>
        <position position="145"/>
    </location>
</feature>
<feature type="domain" description="HSF-type DNA-binding" evidence="9">
    <location>
        <begin position="3"/>
        <end position="117"/>
    </location>
</feature>
<evidence type="ECO:0000256" key="2">
    <source>
        <dbReference type="ARBA" id="ARBA00006403"/>
    </source>
</evidence>
<evidence type="ECO:0000313" key="11">
    <source>
        <dbReference type="Proteomes" id="UP000053745"/>
    </source>
</evidence>
<name>A0A091LAP8_CATAU</name>
<keyword evidence="3" id="KW-0805">Transcription regulation</keyword>
<comment type="subcellular location">
    <subcellularLocation>
        <location evidence="1">Nucleus</location>
    </subcellularLocation>
</comment>
<dbReference type="Proteomes" id="UP000053745">
    <property type="component" value="Unassembled WGS sequence"/>
</dbReference>
<dbReference type="AlphaFoldDB" id="A0A091LAP8"/>
<evidence type="ECO:0000259" key="9">
    <source>
        <dbReference type="SMART" id="SM00415"/>
    </source>
</evidence>
<keyword evidence="10" id="KW-0346">Stress response</keyword>
<dbReference type="SUPFAM" id="SSF46785">
    <property type="entry name" value="Winged helix' DNA-binding domain"/>
    <property type="match status" value="1"/>
</dbReference>
<dbReference type="GO" id="GO:0043565">
    <property type="term" value="F:sequence-specific DNA binding"/>
    <property type="evidence" value="ECO:0007669"/>
    <property type="project" value="InterPro"/>
</dbReference>
<evidence type="ECO:0000256" key="3">
    <source>
        <dbReference type="ARBA" id="ARBA00023015"/>
    </source>
</evidence>
<evidence type="ECO:0000256" key="4">
    <source>
        <dbReference type="ARBA" id="ARBA00023125"/>
    </source>
</evidence>